<evidence type="ECO:0000313" key="8">
    <source>
        <dbReference type="EMBL" id="AOM79355.1"/>
    </source>
</evidence>
<evidence type="ECO:0000256" key="2">
    <source>
        <dbReference type="ARBA" id="ARBA00006275"/>
    </source>
</evidence>
<comment type="subcellular location">
    <subcellularLocation>
        <location evidence="1">Cell outer membrane</location>
    </subcellularLocation>
</comment>
<dbReference type="SUPFAM" id="SSF48452">
    <property type="entry name" value="TPR-like"/>
    <property type="match status" value="1"/>
</dbReference>
<dbReference type="AlphaFoldDB" id="A0A1D7QKZ8"/>
<dbReference type="OrthoDB" id="1097962at2"/>
<dbReference type="InterPro" id="IPR011990">
    <property type="entry name" value="TPR-like_helical_dom_sf"/>
</dbReference>
<comment type="similarity">
    <text evidence="2">Belongs to the SusD family.</text>
</comment>
<evidence type="ECO:0000256" key="5">
    <source>
        <dbReference type="ARBA" id="ARBA00023237"/>
    </source>
</evidence>
<evidence type="ECO:0008006" key="10">
    <source>
        <dbReference type="Google" id="ProtNLM"/>
    </source>
</evidence>
<dbReference type="Proteomes" id="UP000094313">
    <property type="component" value="Chromosome"/>
</dbReference>
<keyword evidence="5" id="KW-0998">Cell outer membrane</keyword>
<dbReference type="InterPro" id="IPR012944">
    <property type="entry name" value="SusD_RagB_dom"/>
</dbReference>
<dbReference type="EMBL" id="CP017141">
    <property type="protein sequence ID" value="AOM79355.1"/>
    <property type="molecule type" value="Genomic_DNA"/>
</dbReference>
<evidence type="ECO:0000256" key="1">
    <source>
        <dbReference type="ARBA" id="ARBA00004442"/>
    </source>
</evidence>
<keyword evidence="3" id="KW-0732">Signal</keyword>
<feature type="domain" description="RagB/SusD" evidence="6">
    <location>
        <begin position="308"/>
        <end position="433"/>
    </location>
</feature>
<proteinExistence type="inferred from homology"/>
<accession>A0A1D7QKZ8</accession>
<dbReference type="Pfam" id="PF07980">
    <property type="entry name" value="SusD_RagB"/>
    <property type="match status" value="1"/>
</dbReference>
<organism evidence="8 9">
    <name type="scientific">Pedobacter steynii</name>
    <dbReference type="NCBI Taxonomy" id="430522"/>
    <lineage>
        <taxon>Bacteria</taxon>
        <taxon>Pseudomonadati</taxon>
        <taxon>Bacteroidota</taxon>
        <taxon>Sphingobacteriia</taxon>
        <taxon>Sphingobacteriales</taxon>
        <taxon>Sphingobacteriaceae</taxon>
        <taxon>Pedobacter</taxon>
    </lineage>
</organism>
<evidence type="ECO:0000256" key="4">
    <source>
        <dbReference type="ARBA" id="ARBA00023136"/>
    </source>
</evidence>
<dbReference type="Gene3D" id="1.25.40.390">
    <property type="match status" value="2"/>
</dbReference>
<reference evidence="8 9" key="1">
    <citation type="submission" date="2016-08" db="EMBL/GenBank/DDBJ databases">
        <authorList>
            <person name="Seilhamer J.J."/>
        </authorList>
    </citation>
    <scope>NUCLEOTIDE SEQUENCE [LARGE SCALE GENOMIC DNA]</scope>
    <source>
        <strain evidence="8 9">DX4</strain>
    </source>
</reference>
<dbReference type="KEGG" id="psty:BFS30_20585"/>
<evidence type="ECO:0000256" key="3">
    <source>
        <dbReference type="ARBA" id="ARBA00022729"/>
    </source>
</evidence>
<feature type="domain" description="SusD-like N-terminal" evidence="7">
    <location>
        <begin position="23"/>
        <end position="207"/>
    </location>
</feature>
<evidence type="ECO:0000259" key="6">
    <source>
        <dbReference type="Pfam" id="PF07980"/>
    </source>
</evidence>
<evidence type="ECO:0000313" key="9">
    <source>
        <dbReference type="Proteomes" id="UP000094313"/>
    </source>
</evidence>
<name>A0A1D7QKZ8_9SPHI</name>
<dbReference type="InterPro" id="IPR033985">
    <property type="entry name" value="SusD-like_N"/>
</dbReference>
<dbReference type="GO" id="GO:0009279">
    <property type="term" value="C:cell outer membrane"/>
    <property type="evidence" value="ECO:0007669"/>
    <property type="project" value="UniProtKB-SubCell"/>
</dbReference>
<dbReference type="Pfam" id="PF14322">
    <property type="entry name" value="SusD-like_3"/>
    <property type="match status" value="1"/>
</dbReference>
<keyword evidence="9" id="KW-1185">Reference proteome</keyword>
<sequence length="471" mass="52799">MKKIVIILTLLIITTLVVPGCKKYLQVEPKSSISEKEMFTSEAGFKQALTGVYSQMGARKMYGDYLSYGFVSALAQDYTSPGSRYATTISLTYTDDAVVTYIDEIWTSTYTAIAGLNNILAHSGQNANVLSPKSAKLIRGEALGLRAYLHFDLLRLFGATFSNEPGRKAIPYQTIMSEKATVPSTTSQVIEKALADINEALPLLKEVDPILSASTNRKFKMNYYALKALQARILLYKGDKQAAFTAAGEVVNANKFPFVSASALSGTERLKDRLFSTELVFAIRSRDMLPWVEDYFKFNSSINTALTRTVAQFQAIYENSSTDHRYNYLIEASNGGTFPSKYWQTWTAEDEQSSVDSTRLDQTIPLLRISEMYYILAETASTPQDGAGYLNKVRMGRNIPELTVSTITTPQLLQAEITKEYQKEFLGEGQTFYYNKRINRTTLPAPYNKTITVPQYILPKPQSELEFNPNY</sequence>
<keyword evidence="4" id="KW-0472">Membrane</keyword>
<evidence type="ECO:0000259" key="7">
    <source>
        <dbReference type="Pfam" id="PF14322"/>
    </source>
</evidence>
<gene>
    <name evidence="8" type="ORF">BFS30_20585</name>
</gene>
<protein>
    <recommendedName>
        <fullName evidence="10">SusD family protein</fullName>
    </recommendedName>
</protein>
<dbReference type="RefSeq" id="WP_069381018.1">
    <property type="nucleotide sequence ID" value="NZ_CP017141.1"/>
</dbReference>